<dbReference type="AlphaFoldDB" id="T1DDR9"/>
<gene>
    <name evidence="2" type="ORF">B1A_01171</name>
</gene>
<dbReference type="EMBL" id="AUZX01000893">
    <property type="protein sequence ID" value="EQD80170.1"/>
    <property type="molecule type" value="Genomic_DNA"/>
</dbReference>
<organism evidence="2">
    <name type="scientific">mine drainage metagenome</name>
    <dbReference type="NCBI Taxonomy" id="410659"/>
    <lineage>
        <taxon>unclassified sequences</taxon>
        <taxon>metagenomes</taxon>
        <taxon>ecological metagenomes</taxon>
    </lineage>
</organism>
<dbReference type="Gene3D" id="3.30.980.40">
    <property type="match status" value="1"/>
</dbReference>
<reference evidence="2" key="1">
    <citation type="submission" date="2013-08" db="EMBL/GenBank/DDBJ databases">
        <authorList>
            <person name="Mendez C."/>
            <person name="Richter M."/>
            <person name="Ferrer M."/>
            <person name="Sanchez J."/>
        </authorList>
    </citation>
    <scope>NUCLEOTIDE SEQUENCE</scope>
</reference>
<feature type="domain" description="FtsK alpha" evidence="1">
    <location>
        <begin position="2"/>
        <end position="49"/>
    </location>
</feature>
<comment type="caution">
    <text evidence="2">The sequence shown here is derived from an EMBL/GenBank/DDBJ whole genome shotgun (WGS) entry which is preliminary data.</text>
</comment>
<feature type="non-terminal residue" evidence="2">
    <location>
        <position position="49"/>
    </location>
</feature>
<name>T1DDR9_9ZZZZ</name>
<protein>
    <recommendedName>
        <fullName evidence="1">FtsK alpha domain-containing protein</fullName>
    </recommendedName>
</protein>
<sequence length="49" mass="5143">MVGSQPGPVVTLFEFLPAPGTKVSRVTSLTSEISMALKAPQVNLHVPIP</sequence>
<proteinExistence type="predicted"/>
<evidence type="ECO:0000259" key="1">
    <source>
        <dbReference type="Pfam" id="PF17854"/>
    </source>
</evidence>
<dbReference type="Pfam" id="PF17854">
    <property type="entry name" value="FtsK_alpha"/>
    <property type="match status" value="1"/>
</dbReference>
<reference evidence="2" key="2">
    <citation type="journal article" date="2014" name="ISME J.">
        <title>Microbial stratification in low pH oxic and suboxic macroscopic growths along an acid mine drainage.</title>
        <authorList>
            <person name="Mendez-Garcia C."/>
            <person name="Mesa V."/>
            <person name="Sprenger R.R."/>
            <person name="Richter M."/>
            <person name="Diez M.S."/>
            <person name="Solano J."/>
            <person name="Bargiela R."/>
            <person name="Golyshina O.V."/>
            <person name="Manteca A."/>
            <person name="Ramos J.L."/>
            <person name="Gallego J.R."/>
            <person name="Llorente I."/>
            <person name="Martins Dos Santos V.A."/>
            <person name="Jensen O.N."/>
            <person name="Pelaez A.I."/>
            <person name="Sanchez J."/>
            <person name="Ferrer M."/>
        </authorList>
    </citation>
    <scope>NUCLEOTIDE SEQUENCE</scope>
</reference>
<evidence type="ECO:0000313" key="2">
    <source>
        <dbReference type="EMBL" id="EQD80170.1"/>
    </source>
</evidence>
<accession>T1DDR9</accession>
<dbReference type="InterPro" id="IPR041027">
    <property type="entry name" value="FtsK_alpha"/>
</dbReference>